<organism evidence="2 3">
    <name type="scientific">Hypsizygus marmoreus</name>
    <name type="common">White beech mushroom</name>
    <name type="synonym">Agaricus marmoreus</name>
    <dbReference type="NCBI Taxonomy" id="39966"/>
    <lineage>
        <taxon>Eukaryota</taxon>
        <taxon>Fungi</taxon>
        <taxon>Dikarya</taxon>
        <taxon>Basidiomycota</taxon>
        <taxon>Agaricomycotina</taxon>
        <taxon>Agaricomycetes</taxon>
        <taxon>Agaricomycetidae</taxon>
        <taxon>Agaricales</taxon>
        <taxon>Tricholomatineae</taxon>
        <taxon>Lyophyllaceae</taxon>
        <taxon>Hypsizygus</taxon>
    </lineage>
</organism>
<feature type="region of interest" description="Disordered" evidence="1">
    <location>
        <begin position="186"/>
        <end position="229"/>
    </location>
</feature>
<gene>
    <name evidence="2" type="ORF">Hypma_004618</name>
</gene>
<name>A0A369K8B9_HYPMA</name>
<evidence type="ECO:0000256" key="1">
    <source>
        <dbReference type="SAM" id="MobiDB-lite"/>
    </source>
</evidence>
<dbReference type="Proteomes" id="UP000076154">
    <property type="component" value="Unassembled WGS sequence"/>
</dbReference>
<sequence length="457" mass="50517">MKPSNTSTTAAAFYHSYLPPTTKKFKFVELAARKQFSTGPAMSGYPPPKAPPLFSGRSLPPLTTVVQNRMNGGYINLKPLDKVAGMAVENPQMFRAFADGGIPRSGPGYQFVPQQPYPGDTGIRKSILDAPDSLTLAPMRTSPAHYSSSETVLQGLQVPTSNKESGLFTPGNPLLRPIHQVAPRFMRQQSSPVDDRVDSESTADAEARAAPPPVKAPGRTRKNNTDPEDRRRILEAEIWTCEVMPRSVRCRACKKLLQLEKRYGYVYYSANWDRHRDKCRMIKLMEGHNVSKREPREKKREETAPKMTVSEAVGVGSSNMGSCSDTLGSGTSMDPAGSSSSATWPGRTPQAWLSRPGIAPPKEHFGYSEDSSMSVHVHRFSSSRANEGAKDRQGSPSDPVGPPPAYSYGDQQYRFSMRYEFNNGFRNGNVAERAQMDADLVMAEEWMASMQLRSRPM</sequence>
<comment type="caution">
    <text evidence="2">The sequence shown here is derived from an EMBL/GenBank/DDBJ whole genome shotgun (WGS) entry which is preliminary data.</text>
</comment>
<reference evidence="2" key="1">
    <citation type="submission" date="2018-04" db="EMBL/GenBank/DDBJ databases">
        <title>Whole genome sequencing of Hypsizygus marmoreus.</title>
        <authorList>
            <person name="Choi I.-G."/>
            <person name="Min B."/>
            <person name="Kim J.-G."/>
            <person name="Kim S."/>
            <person name="Oh Y.-L."/>
            <person name="Kong W.-S."/>
            <person name="Park H."/>
            <person name="Jeong J."/>
            <person name="Song E.-S."/>
        </authorList>
    </citation>
    <scope>NUCLEOTIDE SEQUENCE [LARGE SCALE GENOMIC DNA]</scope>
    <source>
        <strain evidence="2">51987-8</strain>
    </source>
</reference>
<dbReference type="AlphaFoldDB" id="A0A369K8B9"/>
<dbReference type="OrthoDB" id="2855464at2759"/>
<evidence type="ECO:0000313" key="3">
    <source>
        <dbReference type="Proteomes" id="UP000076154"/>
    </source>
</evidence>
<protein>
    <submittedName>
        <fullName evidence="2">Uncharacterized protein</fullName>
    </submittedName>
</protein>
<accession>A0A369K8B9</accession>
<dbReference type="EMBL" id="LUEZ02000018">
    <property type="protein sequence ID" value="RDB27146.1"/>
    <property type="molecule type" value="Genomic_DNA"/>
</dbReference>
<evidence type="ECO:0000313" key="2">
    <source>
        <dbReference type="EMBL" id="RDB27146.1"/>
    </source>
</evidence>
<keyword evidence="3" id="KW-1185">Reference proteome</keyword>
<feature type="region of interest" description="Disordered" evidence="1">
    <location>
        <begin position="314"/>
        <end position="407"/>
    </location>
</feature>
<dbReference type="InParanoid" id="A0A369K8B9"/>
<proteinExistence type="predicted"/>
<feature type="compositionally biased region" description="Polar residues" evidence="1">
    <location>
        <begin position="316"/>
        <end position="343"/>
    </location>
</feature>